<keyword evidence="4" id="KW-1185">Reference proteome</keyword>
<dbReference type="InterPro" id="IPR026768">
    <property type="entry name" value="YPEH2ZP"/>
</dbReference>
<sequence>MPGSHPSNSPIADANGGGGSTVNENDTGHRHHRHTYDQRQQSEYVQIYDTEDHTWSHEHHHNNQLDERWSLDLARDGAMVNDRRFAAGGWGAGEDNIEADPFHQQRVNNARIAEFVRPTNTASTSIDQPHTIESYIDYEDYRFMLARVSSIHLNSPGSGRDSSVSDLADGHTHSPYSVQVEELTDNGSDQRSVEGDDVALIFDAIMTETDRGQDNLEETASENIYDSQHIMVHNQRVLEHQMLRARADYNESPTRRPLSFSYIDNRETMGVPQSFESFHSNTAPLNQDEEHPAAALDQYSPTYGLGGFHQQQSMSISSSYFSPSTESTIVLSSPPPGRVSGSFPYSSQSTIHPYSARPAYTNGQSEATDYSVSSPNHNGGSYRPFVTGRELTAQQQQLPLDPRMAWPRSTSPWEEESSEHSSDNELDMDGGRIISGTSEGGSWSIYGSVTRSSSFEEHRYRHHHRQQHHGAQQDGTPGGVSGSPPAASVSGLGTNPFLSRRQRQEPLRRGPVASSFPGSGITNIPIPSRYINPQPFNHMQYTASTGSHIFRPRDISTGYSHHNGYHRRDPTLDSNLNSRGRSVHSQPRPYSETIERAETGGWTVPNLSSTAGPTSSQQRDPGLEYRLRADIGMKEVIRMACRFCETVICERGMKAQLLADHTIGLMSTDDEPHSVQFVGEEYRPTNCYCKIMDTACLVW</sequence>
<dbReference type="EMBL" id="BQFW01000001">
    <property type="protein sequence ID" value="GJJ68300.1"/>
    <property type="molecule type" value="Genomic_DNA"/>
</dbReference>
<dbReference type="PANTHER" id="PTHR31841:SF1">
    <property type="entry name" value="PROTEIN FAM72A-RELATED"/>
    <property type="match status" value="1"/>
</dbReference>
<feature type="region of interest" description="Disordered" evidence="2">
    <location>
        <begin position="602"/>
        <end position="621"/>
    </location>
</feature>
<dbReference type="AlphaFoldDB" id="A0A9P3H1G5"/>
<dbReference type="GO" id="GO:0005829">
    <property type="term" value="C:cytosol"/>
    <property type="evidence" value="ECO:0007669"/>
    <property type="project" value="UniProtKB-ARBA"/>
</dbReference>
<feature type="region of interest" description="Disordered" evidence="2">
    <location>
        <begin position="559"/>
        <end position="590"/>
    </location>
</feature>
<gene>
    <name evidence="3" type="ORF">EMPS_00646</name>
</gene>
<dbReference type="Pfam" id="PF14976">
    <property type="entry name" value="YPEH2ZP"/>
    <property type="match status" value="1"/>
</dbReference>
<name>A0A9P3H1G5_9FUNG</name>
<feature type="compositionally biased region" description="Polar residues" evidence="2">
    <location>
        <begin position="435"/>
        <end position="453"/>
    </location>
</feature>
<dbReference type="OrthoDB" id="2526683at2759"/>
<organism evidence="3 4">
    <name type="scientific">Entomortierella parvispora</name>
    <dbReference type="NCBI Taxonomy" id="205924"/>
    <lineage>
        <taxon>Eukaryota</taxon>
        <taxon>Fungi</taxon>
        <taxon>Fungi incertae sedis</taxon>
        <taxon>Mucoromycota</taxon>
        <taxon>Mortierellomycotina</taxon>
        <taxon>Mortierellomycetes</taxon>
        <taxon>Mortierellales</taxon>
        <taxon>Mortierellaceae</taxon>
        <taxon>Entomortierella</taxon>
    </lineage>
</organism>
<feature type="region of interest" description="Disordered" evidence="2">
    <location>
        <begin position="325"/>
        <end position="527"/>
    </location>
</feature>
<accession>A0A9P3H1G5</accession>
<proteinExistence type="inferred from homology"/>
<evidence type="ECO:0000313" key="3">
    <source>
        <dbReference type="EMBL" id="GJJ68300.1"/>
    </source>
</evidence>
<evidence type="ECO:0000256" key="2">
    <source>
        <dbReference type="SAM" id="MobiDB-lite"/>
    </source>
</evidence>
<feature type="compositionally biased region" description="Polar residues" evidence="2">
    <location>
        <begin position="572"/>
        <end position="585"/>
    </location>
</feature>
<feature type="compositionally biased region" description="Polar residues" evidence="2">
    <location>
        <begin position="605"/>
        <end position="619"/>
    </location>
</feature>
<feature type="compositionally biased region" description="Polar residues" evidence="2">
    <location>
        <begin position="1"/>
        <end position="10"/>
    </location>
</feature>
<reference evidence="3" key="1">
    <citation type="submission" date="2021-11" db="EMBL/GenBank/DDBJ databases">
        <authorList>
            <person name="Herlambang A."/>
            <person name="Guo Y."/>
            <person name="Takashima Y."/>
            <person name="Nishizawa T."/>
        </authorList>
    </citation>
    <scope>NUCLEOTIDE SEQUENCE</scope>
    <source>
        <strain evidence="3">E1425</strain>
    </source>
</reference>
<reference evidence="3" key="2">
    <citation type="journal article" date="2022" name="Microbiol. Resour. Announc.">
        <title>Whole-Genome Sequence of Entomortierella parvispora E1425, a Mucoromycotan Fungus Associated with Burkholderiaceae-Related Endosymbiotic Bacteria.</title>
        <authorList>
            <person name="Herlambang A."/>
            <person name="Guo Y."/>
            <person name="Takashima Y."/>
            <person name="Narisawa K."/>
            <person name="Ohta H."/>
            <person name="Nishizawa T."/>
        </authorList>
    </citation>
    <scope>NUCLEOTIDE SEQUENCE</scope>
    <source>
        <strain evidence="3">E1425</strain>
    </source>
</reference>
<evidence type="ECO:0000256" key="1">
    <source>
        <dbReference type="ARBA" id="ARBA00006888"/>
    </source>
</evidence>
<evidence type="ECO:0000313" key="4">
    <source>
        <dbReference type="Proteomes" id="UP000827284"/>
    </source>
</evidence>
<feature type="compositionally biased region" description="Polar residues" evidence="2">
    <location>
        <begin position="361"/>
        <end position="379"/>
    </location>
</feature>
<dbReference type="Proteomes" id="UP000827284">
    <property type="component" value="Unassembled WGS sequence"/>
</dbReference>
<comment type="caution">
    <text evidence="3">The sequence shown here is derived from an EMBL/GenBank/DDBJ whole genome shotgun (WGS) entry which is preliminary data.</text>
</comment>
<feature type="region of interest" description="Disordered" evidence="2">
    <location>
        <begin position="1"/>
        <end position="41"/>
    </location>
</feature>
<dbReference type="PANTHER" id="PTHR31841">
    <property type="entry name" value="PROTEIN FAM72A-RELATED"/>
    <property type="match status" value="1"/>
</dbReference>
<comment type="similarity">
    <text evidence="1">Belongs to the FAM72 family.</text>
</comment>
<feature type="compositionally biased region" description="Polar residues" evidence="2">
    <location>
        <begin position="343"/>
        <end position="352"/>
    </location>
</feature>
<protein>
    <submittedName>
        <fullName evidence="3">Uncharacterized protein</fullName>
    </submittedName>
</protein>